<proteinExistence type="predicted"/>
<sequence>MYSDLDSDNDVSYIVSSSDSSDLESSYSSTDEDEVIDAVQMDDWTTIMDPFEDKLPRSIPEFQSNYDFHPAIDFEDCMDAVNCFEAFVGPSIIKKKLCEWTNKRADKYFEENPQNIMTVFGLRYKSMKMDEIQTGCSIQCRVKEHRRDVEQGNTGKSAVTELYHTGSSHVIDYNDVKIQARSNHYYRHIVRESLEKMVNPNNSNREDGYRLSKVWKLALESAEQQRPSKTDPRLSNTNRGEASDTDQMTITDTVQRSGTDTHHWSAAGTGYITRSGRHQHQSLENF</sequence>
<reference evidence="1" key="1">
    <citation type="submission" date="2022-04" db="EMBL/GenBank/DDBJ databases">
        <title>Chromosome-scale genome assembly of Holotrichia oblita Faldermann.</title>
        <authorList>
            <person name="Rongchong L."/>
        </authorList>
    </citation>
    <scope>NUCLEOTIDE SEQUENCE</scope>
    <source>
        <strain evidence="1">81SQS9</strain>
    </source>
</reference>
<accession>A0ACB9TF43</accession>
<dbReference type="Proteomes" id="UP001056778">
    <property type="component" value="Chromosome 3"/>
</dbReference>
<comment type="caution">
    <text evidence="1">The sequence shown here is derived from an EMBL/GenBank/DDBJ whole genome shotgun (WGS) entry which is preliminary data.</text>
</comment>
<gene>
    <name evidence="1" type="ORF">MML48_3g00007670</name>
</gene>
<evidence type="ECO:0000313" key="2">
    <source>
        <dbReference type="Proteomes" id="UP001056778"/>
    </source>
</evidence>
<dbReference type="EMBL" id="CM043017">
    <property type="protein sequence ID" value="KAI4465433.1"/>
    <property type="molecule type" value="Genomic_DNA"/>
</dbReference>
<name>A0ACB9TF43_HOLOL</name>
<keyword evidence="2" id="KW-1185">Reference proteome</keyword>
<evidence type="ECO:0000313" key="1">
    <source>
        <dbReference type="EMBL" id="KAI4465433.1"/>
    </source>
</evidence>
<protein>
    <submittedName>
        <fullName evidence="1">Uncharacterized protein</fullName>
    </submittedName>
</protein>
<organism evidence="1 2">
    <name type="scientific">Holotrichia oblita</name>
    <name type="common">Chafer beetle</name>
    <dbReference type="NCBI Taxonomy" id="644536"/>
    <lineage>
        <taxon>Eukaryota</taxon>
        <taxon>Metazoa</taxon>
        <taxon>Ecdysozoa</taxon>
        <taxon>Arthropoda</taxon>
        <taxon>Hexapoda</taxon>
        <taxon>Insecta</taxon>
        <taxon>Pterygota</taxon>
        <taxon>Neoptera</taxon>
        <taxon>Endopterygota</taxon>
        <taxon>Coleoptera</taxon>
        <taxon>Polyphaga</taxon>
        <taxon>Scarabaeiformia</taxon>
        <taxon>Scarabaeidae</taxon>
        <taxon>Melolonthinae</taxon>
        <taxon>Holotrichia</taxon>
    </lineage>
</organism>